<keyword evidence="2" id="KW-0238">DNA-binding</keyword>
<dbReference type="CDD" id="cd00167">
    <property type="entry name" value="SANT"/>
    <property type="match status" value="2"/>
</dbReference>
<dbReference type="InterPro" id="IPR001005">
    <property type="entry name" value="SANT/Myb"/>
</dbReference>
<evidence type="ECO:0000256" key="5">
    <source>
        <dbReference type="SAM" id="MobiDB-lite"/>
    </source>
</evidence>
<name>A0ABQ8UMC1_9EUKA</name>
<evidence type="ECO:0000313" key="9">
    <source>
        <dbReference type="Proteomes" id="UP001141327"/>
    </source>
</evidence>
<proteinExistence type="predicted"/>
<dbReference type="Gene3D" id="1.10.10.60">
    <property type="entry name" value="Homeodomain-like"/>
    <property type="match status" value="2"/>
</dbReference>
<feature type="domain" description="Myb-like" evidence="6">
    <location>
        <begin position="216"/>
        <end position="267"/>
    </location>
</feature>
<evidence type="ECO:0000256" key="4">
    <source>
        <dbReference type="ARBA" id="ARBA00023242"/>
    </source>
</evidence>
<dbReference type="Proteomes" id="UP001141327">
    <property type="component" value="Unassembled WGS sequence"/>
</dbReference>
<feature type="domain" description="Myb-like" evidence="6">
    <location>
        <begin position="163"/>
        <end position="215"/>
    </location>
</feature>
<feature type="domain" description="HTH myb-type" evidence="7">
    <location>
        <begin position="164"/>
        <end position="215"/>
    </location>
</feature>
<dbReference type="Pfam" id="PF13921">
    <property type="entry name" value="Myb_DNA-bind_6"/>
    <property type="match status" value="1"/>
</dbReference>
<reference evidence="8" key="1">
    <citation type="journal article" date="2022" name="bioRxiv">
        <title>Genomics of Preaxostyla Flagellates Illuminates Evolutionary Transitions and the Path Towards Mitochondrial Loss.</title>
        <authorList>
            <person name="Novak L.V.F."/>
            <person name="Treitli S.C."/>
            <person name="Pyrih J."/>
            <person name="Halakuc P."/>
            <person name="Pipaliya S.V."/>
            <person name="Vacek V."/>
            <person name="Brzon O."/>
            <person name="Soukal P."/>
            <person name="Eme L."/>
            <person name="Dacks J.B."/>
            <person name="Karnkowska A."/>
            <person name="Elias M."/>
            <person name="Hampl V."/>
        </authorList>
    </citation>
    <scope>NUCLEOTIDE SEQUENCE</scope>
    <source>
        <strain evidence="8">RCP-MX</strain>
    </source>
</reference>
<protein>
    <submittedName>
        <fullName evidence="8">Uncharacterized protein</fullName>
    </submittedName>
</protein>
<comment type="caution">
    <text evidence="8">The sequence shown here is derived from an EMBL/GenBank/DDBJ whole genome shotgun (WGS) entry which is preliminary data.</text>
</comment>
<evidence type="ECO:0000259" key="7">
    <source>
        <dbReference type="PROSITE" id="PS51294"/>
    </source>
</evidence>
<dbReference type="SMART" id="SM00717">
    <property type="entry name" value="SANT"/>
    <property type="match status" value="2"/>
</dbReference>
<sequence>MLMIANNIYSHFLSPFKTQIFLLSSFFPAIAQHPPASRSCHLSFSGGESGQISPSHRAIANEAIGPGFLPLFDPKRAGSQVVNLGYDSNPSSLMLHAQPFASISYDPQSSQAFLPTEMAPADTTMVGTPPAQSPASGGSPMSIVTSEEQSDEPNEPERPRKKVERKKPRKWTEHEDLRLIIAVSKLGTSNWKRIATSVGGGRTGDQCSQHWHRVLAPDIRKGGWTEAEDNTLREQVRLHGKNSWTKVAKNIVGRTDIQCRYRWLRLTKMDAAGNVSPGCSPTTVEALE</sequence>
<dbReference type="PANTHER" id="PTHR46621">
    <property type="entry name" value="SNRNA-ACTIVATING PROTEIN COMPLEX SUBUNIT 4"/>
    <property type="match status" value="1"/>
</dbReference>
<dbReference type="PROSITE" id="PS50090">
    <property type="entry name" value="MYB_LIKE"/>
    <property type="match status" value="2"/>
</dbReference>
<evidence type="ECO:0000313" key="8">
    <source>
        <dbReference type="EMBL" id="KAJ4459607.1"/>
    </source>
</evidence>
<evidence type="ECO:0000259" key="6">
    <source>
        <dbReference type="PROSITE" id="PS50090"/>
    </source>
</evidence>
<dbReference type="InterPro" id="IPR017930">
    <property type="entry name" value="Myb_dom"/>
</dbReference>
<dbReference type="PANTHER" id="PTHR46621:SF1">
    <property type="entry name" value="SNRNA-ACTIVATING PROTEIN COMPLEX SUBUNIT 4"/>
    <property type="match status" value="1"/>
</dbReference>
<accession>A0ABQ8UMC1</accession>
<dbReference type="EMBL" id="JAPMOS010000018">
    <property type="protein sequence ID" value="KAJ4459607.1"/>
    <property type="molecule type" value="Genomic_DNA"/>
</dbReference>
<feature type="region of interest" description="Disordered" evidence="5">
    <location>
        <begin position="121"/>
        <end position="169"/>
    </location>
</feature>
<feature type="compositionally biased region" description="Basic residues" evidence="5">
    <location>
        <begin position="159"/>
        <end position="169"/>
    </location>
</feature>
<keyword evidence="3" id="KW-0804">Transcription</keyword>
<keyword evidence="1" id="KW-0805">Transcription regulation</keyword>
<dbReference type="SUPFAM" id="SSF46689">
    <property type="entry name" value="Homeodomain-like"/>
    <property type="match status" value="2"/>
</dbReference>
<dbReference type="InterPro" id="IPR051575">
    <property type="entry name" value="Myb-like_DNA-bd"/>
</dbReference>
<keyword evidence="9" id="KW-1185">Reference proteome</keyword>
<evidence type="ECO:0000256" key="1">
    <source>
        <dbReference type="ARBA" id="ARBA00023015"/>
    </source>
</evidence>
<dbReference type="InterPro" id="IPR009057">
    <property type="entry name" value="Homeodomain-like_sf"/>
</dbReference>
<evidence type="ECO:0000256" key="3">
    <source>
        <dbReference type="ARBA" id="ARBA00023163"/>
    </source>
</evidence>
<feature type="domain" description="HTH myb-type" evidence="7">
    <location>
        <begin position="216"/>
        <end position="271"/>
    </location>
</feature>
<organism evidence="8 9">
    <name type="scientific">Paratrimastix pyriformis</name>
    <dbReference type="NCBI Taxonomy" id="342808"/>
    <lineage>
        <taxon>Eukaryota</taxon>
        <taxon>Metamonada</taxon>
        <taxon>Preaxostyla</taxon>
        <taxon>Paratrimastigidae</taxon>
        <taxon>Paratrimastix</taxon>
    </lineage>
</organism>
<gene>
    <name evidence="8" type="ORF">PAPYR_4338</name>
</gene>
<keyword evidence="4" id="KW-0539">Nucleus</keyword>
<evidence type="ECO:0000256" key="2">
    <source>
        <dbReference type="ARBA" id="ARBA00023125"/>
    </source>
</evidence>
<feature type="compositionally biased region" description="Low complexity" evidence="5">
    <location>
        <begin position="129"/>
        <end position="142"/>
    </location>
</feature>
<dbReference type="PROSITE" id="PS51294">
    <property type="entry name" value="HTH_MYB"/>
    <property type="match status" value="2"/>
</dbReference>